<evidence type="ECO:0000256" key="6">
    <source>
        <dbReference type="ARBA" id="ARBA00022737"/>
    </source>
</evidence>
<dbReference type="InterPro" id="IPR029489">
    <property type="entry name" value="OGT/SEC/SPY_C"/>
</dbReference>
<dbReference type="EC" id="2.4.1.255" evidence="3"/>
<dbReference type="InterPro" id="IPR019734">
    <property type="entry name" value="TPR_rpt"/>
</dbReference>
<dbReference type="Gene3D" id="3.40.50.11380">
    <property type="match status" value="1"/>
</dbReference>
<keyword evidence="11" id="KW-1185">Reference proteome</keyword>
<evidence type="ECO:0000256" key="2">
    <source>
        <dbReference type="ARBA" id="ARBA00005386"/>
    </source>
</evidence>
<sequence length="669" mass="73310">MSQQSRNKGASAPSSLHPSAILDQAIAAHRAGNRSDAERAYTTILRGSRTHPVALHMLGLLHAERGNFADAEPLLKKAARVDPGNPEVLFNYANVLRALNKTDDALGWLAKAITLSPNFADAHLNRGAILMARKEFHGAIAEFDRAIAIAPSSAAFANRGSAFHQLGQLDDAHDSYQRAVELAPSNPQHHFVLSEVLTQMGRHDEAIGALERTVALNKAFPFALSKLVGSRRQRADWRSFEVEQAALDEAVESGVAVDPLTFFHASSSPAHQLTCARTYVAEVAPERAAAIPGTPSPASRLRVAYLSADFRRHATAHLTAGLFEEHDRARFDVSAISYGPDDRSEMRDRLKAAFERFEDVSHLTDEDVVKLIRQLDIQVLVDLGGFTAFARPKILARRAAPIQVNYLGFPGTMGASYIDYVMADRIVIPEGEQKYYAEKVIYLPDSYQATDGRRPPLPNGPTRSDVGLADDAFVYCAFNRTSKITPPLFDAWMRLLTKTAGSVLWLLDGDPVARENLKREAVARGIAAERIVFAPHVPTDEHLARHQLADLFLDTLPYNAHTTASDALWAGLPVLTCLGTAFAGRVAASLLNAVGLPELVTRSLDEYESLALRIAHDSELRTALKSKLATHRSTWPLFDTVGMTRHVEKALDEMWRRHCAGEAPASFAV</sequence>
<accession>A0ABQ6AS65</accession>
<dbReference type="PROSITE" id="PS50293">
    <property type="entry name" value="TPR_REGION"/>
    <property type="match status" value="1"/>
</dbReference>
<dbReference type="Gene3D" id="1.25.40.10">
    <property type="entry name" value="Tetratricopeptide repeat domain"/>
    <property type="match status" value="2"/>
</dbReference>
<comment type="pathway">
    <text evidence="1">Protein modification; protein glycosylation.</text>
</comment>
<feature type="repeat" description="TPR" evidence="8">
    <location>
        <begin position="52"/>
        <end position="85"/>
    </location>
</feature>
<dbReference type="SUPFAM" id="SSF48452">
    <property type="entry name" value="TPR-like"/>
    <property type="match status" value="1"/>
</dbReference>
<comment type="caution">
    <text evidence="10">The sequence shown here is derived from an EMBL/GenBank/DDBJ whole genome shotgun (WGS) entry which is preliminary data.</text>
</comment>
<dbReference type="InterPro" id="IPR011990">
    <property type="entry name" value="TPR-like_helical_dom_sf"/>
</dbReference>
<dbReference type="PANTHER" id="PTHR44998">
    <property type="match status" value="1"/>
</dbReference>
<gene>
    <name evidence="10" type="ORF">GCM10007857_15250</name>
</gene>
<keyword evidence="7 8" id="KW-0802">TPR repeat</keyword>
<reference evidence="11" key="1">
    <citation type="journal article" date="2019" name="Int. J. Syst. Evol. Microbiol.">
        <title>The Global Catalogue of Microorganisms (GCM) 10K type strain sequencing project: providing services to taxonomists for standard genome sequencing and annotation.</title>
        <authorList>
            <consortium name="The Broad Institute Genomics Platform"/>
            <consortium name="The Broad Institute Genome Sequencing Center for Infectious Disease"/>
            <person name="Wu L."/>
            <person name="Ma J."/>
        </authorList>
    </citation>
    <scope>NUCLEOTIDE SEQUENCE [LARGE SCALE GENOMIC DNA]</scope>
    <source>
        <strain evidence="11">NBRC 102520</strain>
    </source>
</reference>
<proteinExistence type="inferred from homology"/>
<dbReference type="Gene3D" id="3.40.50.2000">
    <property type="entry name" value="Glycogen Phosphorylase B"/>
    <property type="match status" value="1"/>
</dbReference>
<feature type="domain" description="O-GlcNAc transferase C-terminal" evidence="9">
    <location>
        <begin position="462"/>
        <end position="642"/>
    </location>
</feature>
<evidence type="ECO:0000256" key="1">
    <source>
        <dbReference type="ARBA" id="ARBA00004922"/>
    </source>
</evidence>
<feature type="repeat" description="TPR" evidence="8">
    <location>
        <begin position="86"/>
        <end position="119"/>
    </location>
</feature>
<evidence type="ECO:0000256" key="4">
    <source>
        <dbReference type="ARBA" id="ARBA00022676"/>
    </source>
</evidence>
<dbReference type="Pfam" id="PF13844">
    <property type="entry name" value="Glyco_transf_41"/>
    <property type="match status" value="2"/>
</dbReference>
<keyword evidence="4" id="KW-0328">Glycosyltransferase</keyword>
<dbReference type="PROSITE" id="PS50005">
    <property type="entry name" value="TPR"/>
    <property type="match status" value="3"/>
</dbReference>
<keyword evidence="6" id="KW-0677">Repeat</keyword>
<dbReference type="SMART" id="SM00028">
    <property type="entry name" value="TPR"/>
    <property type="match status" value="6"/>
</dbReference>
<feature type="repeat" description="TPR" evidence="8">
    <location>
        <begin position="153"/>
        <end position="186"/>
    </location>
</feature>
<dbReference type="PANTHER" id="PTHR44998:SF1">
    <property type="entry name" value="UDP-N-ACETYLGLUCOSAMINE--PEPTIDE N-ACETYLGLUCOSAMINYLTRANSFERASE 110 KDA SUBUNIT"/>
    <property type="match status" value="1"/>
</dbReference>
<evidence type="ECO:0000256" key="8">
    <source>
        <dbReference type="PROSITE-ProRule" id="PRU00339"/>
    </source>
</evidence>
<dbReference type="Pfam" id="PF13432">
    <property type="entry name" value="TPR_16"/>
    <property type="match status" value="2"/>
</dbReference>
<protein>
    <recommendedName>
        <fullName evidence="3">protein O-GlcNAc transferase</fullName>
        <ecNumber evidence="3">2.4.1.255</ecNumber>
    </recommendedName>
</protein>
<evidence type="ECO:0000313" key="11">
    <source>
        <dbReference type="Proteomes" id="UP001156905"/>
    </source>
</evidence>
<feature type="domain" description="O-GlcNAc transferase C-terminal" evidence="9">
    <location>
        <begin position="297"/>
        <end position="451"/>
    </location>
</feature>
<dbReference type="EMBL" id="BSOW01000004">
    <property type="protein sequence ID" value="GLR84815.1"/>
    <property type="molecule type" value="Genomic_DNA"/>
</dbReference>
<organism evidence="10 11">
    <name type="scientific">Bradyrhizobium iriomotense</name>
    <dbReference type="NCBI Taxonomy" id="441950"/>
    <lineage>
        <taxon>Bacteria</taxon>
        <taxon>Pseudomonadati</taxon>
        <taxon>Pseudomonadota</taxon>
        <taxon>Alphaproteobacteria</taxon>
        <taxon>Hyphomicrobiales</taxon>
        <taxon>Nitrobacteraceae</taxon>
        <taxon>Bradyrhizobium</taxon>
    </lineage>
</organism>
<dbReference type="Proteomes" id="UP001156905">
    <property type="component" value="Unassembled WGS sequence"/>
</dbReference>
<evidence type="ECO:0000256" key="5">
    <source>
        <dbReference type="ARBA" id="ARBA00022679"/>
    </source>
</evidence>
<evidence type="ECO:0000259" key="9">
    <source>
        <dbReference type="Pfam" id="PF13844"/>
    </source>
</evidence>
<keyword evidence="5" id="KW-0808">Transferase</keyword>
<evidence type="ECO:0000256" key="7">
    <source>
        <dbReference type="ARBA" id="ARBA00022803"/>
    </source>
</evidence>
<evidence type="ECO:0000313" key="10">
    <source>
        <dbReference type="EMBL" id="GLR84815.1"/>
    </source>
</evidence>
<evidence type="ECO:0000256" key="3">
    <source>
        <dbReference type="ARBA" id="ARBA00011970"/>
    </source>
</evidence>
<name>A0ABQ6AS65_9BRAD</name>
<comment type="similarity">
    <text evidence="2">Belongs to the glycosyltransferase 41 family. O-GlcNAc transferase subfamily.</text>
</comment>